<dbReference type="Proteomes" id="UP000002941">
    <property type="component" value="Unassembled WGS sequence"/>
</dbReference>
<evidence type="ECO:0000256" key="1">
    <source>
        <dbReference type="SAM" id="MobiDB-lite"/>
    </source>
</evidence>
<keyword evidence="2" id="KW-1133">Transmembrane helix</keyword>
<feature type="transmembrane region" description="Helical" evidence="2">
    <location>
        <begin position="305"/>
        <end position="323"/>
    </location>
</feature>
<feature type="transmembrane region" description="Helical" evidence="2">
    <location>
        <begin position="227"/>
        <end position="248"/>
    </location>
</feature>
<feature type="transmembrane region" description="Helical" evidence="2">
    <location>
        <begin position="88"/>
        <end position="111"/>
    </location>
</feature>
<sequence length="507" mass="53877">MSPRSGSAPLLPAFMRRGRILPFLIISLSGEIIYGSFEAFKGSLMIPLQETLGITQTQFGMLMTYLGLAMFMYVPAGWVNNRVRVRTIILYGMGWRMITGLILFVFIPPFVIMSAIAISWAVVDAIIWPAVANGVCVLAADQDRKGRGLAMGLLEAIRRLTEFVLNGIVILVLIVLPDSTTIVMRGFAIGYAVLLMPMMLAVARCVPDTKIATEENTSHSMAALNGLLHVLALPRIWLAGIAAMAVYWCDINLMYISAPYLEQVFGASTAVAATFGIFNVGVVAMIAGIISGVTADYVFRSSTRMMMVALGIVAVACNIILVLPVASSMIGPIVCLLVLVALATFLGKSVILAPIGELELPEEIDGSAMAVGSLLAYASVLWGYNLNGHILDSYASDPATGYRIIFMITAIAAGLGCITAVVLDRANRRAARLERGRETVEPSGNPDNPDEAVSAAVVEDEAQSVVEAGEEAAEPQFAGEAPAEPAAEVAEAADEPQDPEETGTTVS</sequence>
<reference evidence="3 4" key="1">
    <citation type="submission" date="2012-05" db="EMBL/GenBank/DDBJ databases">
        <authorList>
            <person name="Harkins D.M."/>
            <person name="Madupu R."/>
            <person name="Durkin A.S."/>
            <person name="Torralba M."/>
            <person name="Methe B."/>
            <person name="Sutton G.G."/>
            <person name="Nelson K.E."/>
        </authorList>
    </citation>
    <scope>NUCLEOTIDE SEQUENCE [LARGE SCALE GENOMIC DNA]</scope>
    <source>
        <strain evidence="3 4">F0489</strain>
    </source>
</reference>
<keyword evidence="2" id="KW-0812">Transmembrane</keyword>
<feature type="transmembrane region" description="Helical" evidence="2">
    <location>
        <begin position="268"/>
        <end position="293"/>
    </location>
</feature>
<feature type="compositionally biased region" description="Acidic residues" evidence="1">
    <location>
        <begin position="458"/>
        <end position="473"/>
    </location>
</feature>
<dbReference type="eggNOG" id="COG2271">
    <property type="taxonomic scope" value="Bacteria"/>
</dbReference>
<gene>
    <name evidence="3" type="ORF">HMPREF1318_1411</name>
</gene>
<comment type="caution">
    <text evidence="3">The sequence shown here is derived from an EMBL/GenBank/DDBJ whole genome shotgun (WGS) entry which is preliminary data.</text>
</comment>
<evidence type="ECO:0000313" key="3">
    <source>
        <dbReference type="EMBL" id="EJF37019.1"/>
    </source>
</evidence>
<feature type="transmembrane region" description="Helical" evidence="2">
    <location>
        <begin position="160"/>
        <end position="176"/>
    </location>
</feature>
<dbReference type="Pfam" id="PF07690">
    <property type="entry name" value="MFS_1"/>
    <property type="match status" value="1"/>
</dbReference>
<feature type="transmembrane region" description="Helical" evidence="2">
    <location>
        <begin position="329"/>
        <end position="355"/>
    </location>
</feature>
<proteinExistence type="predicted"/>
<dbReference type="RefSeq" id="WP_008733664.1">
    <property type="nucleotide sequence ID" value="NZ_AKFT01000211.1"/>
</dbReference>
<feature type="transmembrane region" description="Helical" evidence="2">
    <location>
        <begin position="404"/>
        <end position="423"/>
    </location>
</feature>
<dbReference type="Gene3D" id="1.20.1250.20">
    <property type="entry name" value="MFS general substrate transporter like domains"/>
    <property type="match status" value="2"/>
</dbReference>
<evidence type="ECO:0000313" key="4">
    <source>
        <dbReference type="Proteomes" id="UP000002941"/>
    </source>
</evidence>
<accession>J0MRY8</accession>
<dbReference type="EMBL" id="AKFT01000211">
    <property type="protein sequence ID" value="EJF37019.1"/>
    <property type="molecule type" value="Genomic_DNA"/>
</dbReference>
<dbReference type="PATRIC" id="fig|1125718.3.peg.2691"/>
<protein>
    <submittedName>
        <fullName evidence="3">Transporter, major facilitator family protein</fullName>
    </submittedName>
</protein>
<feature type="transmembrane region" description="Helical" evidence="2">
    <location>
        <begin position="367"/>
        <end position="384"/>
    </location>
</feature>
<feature type="compositionally biased region" description="Low complexity" evidence="1">
    <location>
        <begin position="474"/>
        <end position="490"/>
    </location>
</feature>
<feature type="transmembrane region" description="Helical" evidence="2">
    <location>
        <begin position="117"/>
        <end position="140"/>
    </location>
</feature>
<feature type="compositionally biased region" description="Acidic residues" evidence="1">
    <location>
        <begin position="491"/>
        <end position="501"/>
    </location>
</feature>
<dbReference type="GO" id="GO:0022857">
    <property type="term" value="F:transmembrane transporter activity"/>
    <property type="evidence" value="ECO:0007669"/>
    <property type="project" value="InterPro"/>
</dbReference>
<feature type="transmembrane region" description="Helical" evidence="2">
    <location>
        <begin position="57"/>
        <end position="76"/>
    </location>
</feature>
<keyword evidence="4" id="KW-1185">Reference proteome</keyword>
<dbReference type="SUPFAM" id="SSF103473">
    <property type="entry name" value="MFS general substrate transporter"/>
    <property type="match status" value="1"/>
</dbReference>
<dbReference type="InterPro" id="IPR036259">
    <property type="entry name" value="MFS_trans_sf"/>
</dbReference>
<name>J0MRY8_9ACTO</name>
<organism evidence="3 4">
    <name type="scientific">Actinomyces massiliensis F0489</name>
    <dbReference type="NCBI Taxonomy" id="1125718"/>
    <lineage>
        <taxon>Bacteria</taxon>
        <taxon>Bacillati</taxon>
        <taxon>Actinomycetota</taxon>
        <taxon>Actinomycetes</taxon>
        <taxon>Actinomycetales</taxon>
        <taxon>Actinomycetaceae</taxon>
        <taxon>Actinomyces</taxon>
    </lineage>
</organism>
<feature type="transmembrane region" description="Helical" evidence="2">
    <location>
        <begin position="182"/>
        <end position="206"/>
    </location>
</feature>
<feature type="transmembrane region" description="Helical" evidence="2">
    <location>
        <begin position="20"/>
        <end position="37"/>
    </location>
</feature>
<keyword evidence="2" id="KW-0472">Membrane</keyword>
<dbReference type="CDD" id="cd06174">
    <property type="entry name" value="MFS"/>
    <property type="match status" value="1"/>
</dbReference>
<evidence type="ECO:0000256" key="2">
    <source>
        <dbReference type="SAM" id="Phobius"/>
    </source>
</evidence>
<dbReference type="InterPro" id="IPR011701">
    <property type="entry name" value="MFS"/>
</dbReference>
<dbReference type="OrthoDB" id="9773404at2"/>
<dbReference type="AlphaFoldDB" id="J0MRY8"/>
<feature type="region of interest" description="Disordered" evidence="1">
    <location>
        <begin position="433"/>
        <end position="507"/>
    </location>
</feature>